<dbReference type="AlphaFoldDB" id="A0A1M6XZM6"/>
<dbReference type="Gene3D" id="3.60.15.10">
    <property type="entry name" value="Ribonuclease Z/Hydroxyacylglutathione hydrolase-like"/>
    <property type="match status" value="1"/>
</dbReference>
<sequence>MGFIKEYRFGDVQAFETGRASRGKTPSLSAFSYLAGGVMIDTGPKHARKEMLQAHRLYPVKMICLTHHHEDHSGNAAAMRDLWGLEIHGHPLCVEKMANSFPILPYQKYFFGKSDPVSMQTLPDRIDTEKVRLYPIHTPGHSKDHICYYEPNQGWLFSGDMYLNDKVRYFRSDESLGDEIVSLRKIMDLDFDSLFCAHNPQPIGGKKRLAAKLAFLEDIYGNVAELRKKGMGPKGIMRKLAIKESLSTKLICMGNVCALNMVKSAIAAADAGGPDRMAS</sequence>
<dbReference type="EMBL" id="FQZU01000046">
    <property type="protein sequence ID" value="SHL11460.1"/>
    <property type="molecule type" value="Genomic_DNA"/>
</dbReference>
<dbReference type="GO" id="GO:0017001">
    <property type="term" value="P:antibiotic catabolic process"/>
    <property type="evidence" value="ECO:0007669"/>
    <property type="project" value="UniProtKB-ARBA"/>
</dbReference>
<name>A0A1M6XZM6_9BACT</name>
<evidence type="ECO:0000313" key="4">
    <source>
        <dbReference type="Proteomes" id="UP000183994"/>
    </source>
</evidence>
<proteinExistence type="inferred from homology"/>
<gene>
    <name evidence="3" type="ORF">SAMN02745216_04638</name>
</gene>
<dbReference type="PANTHER" id="PTHR42951">
    <property type="entry name" value="METALLO-BETA-LACTAMASE DOMAIN-CONTAINING"/>
    <property type="match status" value="1"/>
</dbReference>
<organism evidence="3 4">
    <name type="scientific">Desulfatibacillum alkenivorans DSM 16219</name>
    <dbReference type="NCBI Taxonomy" id="1121393"/>
    <lineage>
        <taxon>Bacteria</taxon>
        <taxon>Pseudomonadati</taxon>
        <taxon>Thermodesulfobacteriota</taxon>
        <taxon>Desulfobacteria</taxon>
        <taxon>Desulfobacterales</taxon>
        <taxon>Desulfatibacillaceae</taxon>
        <taxon>Desulfatibacillum</taxon>
    </lineage>
</organism>
<evidence type="ECO:0000313" key="3">
    <source>
        <dbReference type="EMBL" id="SHL11460.1"/>
    </source>
</evidence>
<dbReference type="RefSeq" id="WP_073478628.1">
    <property type="nucleotide sequence ID" value="NZ_FQZU01000046.1"/>
</dbReference>
<dbReference type="OrthoDB" id="9802248at2"/>
<dbReference type="STRING" id="1121393.SAMN02745216_04638"/>
<dbReference type="InterPro" id="IPR001279">
    <property type="entry name" value="Metallo-B-lactamas"/>
</dbReference>
<comment type="similarity">
    <text evidence="1">Belongs to the metallo-beta-lactamase superfamily. Class-B beta-lactamase family.</text>
</comment>
<reference evidence="4" key="1">
    <citation type="submission" date="2016-11" db="EMBL/GenBank/DDBJ databases">
        <authorList>
            <person name="Varghese N."/>
            <person name="Submissions S."/>
        </authorList>
    </citation>
    <scope>NUCLEOTIDE SEQUENCE [LARGE SCALE GENOMIC DNA]</scope>
    <source>
        <strain evidence="4">DSM 16219</strain>
    </source>
</reference>
<dbReference type="Pfam" id="PF00753">
    <property type="entry name" value="Lactamase_B"/>
    <property type="match status" value="1"/>
</dbReference>
<dbReference type="Proteomes" id="UP000183994">
    <property type="component" value="Unassembled WGS sequence"/>
</dbReference>
<keyword evidence="4" id="KW-1185">Reference proteome</keyword>
<evidence type="ECO:0000259" key="2">
    <source>
        <dbReference type="SMART" id="SM00849"/>
    </source>
</evidence>
<feature type="domain" description="Metallo-beta-lactamase" evidence="2">
    <location>
        <begin position="29"/>
        <end position="198"/>
    </location>
</feature>
<dbReference type="PANTHER" id="PTHR42951:SF4">
    <property type="entry name" value="ACYL-COENZYME A THIOESTERASE MBLAC2"/>
    <property type="match status" value="1"/>
</dbReference>
<accession>A0A1M6XZM6</accession>
<dbReference type="SMART" id="SM00849">
    <property type="entry name" value="Lactamase_B"/>
    <property type="match status" value="1"/>
</dbReference>
<dbReference type="InterPro" id="IPR036866">
    <property type="entry name" value="RibonucZ/Hydroxyglut_hydro"/>
</dbReference>
<dbReference type="InterPro" id="IPR050855">
    <property type="entry name" value="NDM-1-like"/>
</dbReference>
<protein>
    <submittedName>
        <fullName evidence="3">Glyoxylase, beta-lactamase superfamily II</fullName>
    </submittedName>
</protein>
<dbReference type="SUPFAM" id="SSF56281">
    <property type="entry name" value="Metallo-hydrolase/oxidoreductase"/>
    <property type="match status" value="1"/>
</dbReference>
<evidence type="ECO:0000256" key="1">
    <source>
        <dbReference type="ARBA" id="ARBA00005250"/>
    </source>
</evidence>